<dbReference type="InterPro" id="IPR004839">
    <property type="entry name" value="Aminotransferase_I/II_large"/>
</dbReference>
<dbReference type="InterPro" id="IPR036390">
    <property type="entry name" value="WH_DNA-bd_sf"/>
</dbReference>
<evidence type="ECO:0000256" key="1">
    <source>
        <dbReference type="ARBA" id="ARBA00005384"/>
    </source>
</evidence>
<gene>
    <name evidence="7" type="ORF">EDD30_2804</name>
</gene>
<evidence type="ECO:0000256" key="4">
    <source>
        <dbReference type="ARBA" id="ARBA00023125"/>
    </source>
</evidence>
<keyword evidence="5" id="KW-0804">Transcription</keyword>
<dbReference type="GO" id="GO:0003700">
    <property type="term" value="F:DNA-binding transcription factor activity"/>
    <property type="evidence" value="ECO:0007669"/>
    <property type="project" value="InterPro"/>
</dbReference>
<dbReference type="InterPro" id="IPR036388">
    <property type="entry name" value="WH-like_DNA-bd_sf"/>
</dbReference>
<feature type="domain" description="HTH gntR-type" evidence="6">
    <location>
        <begin position="15"/>
        <end position="83"/>
    </location>
</feature>
<dbReference type="InterPro" id="IPR015424">
    <property type="entry name" value="PyrdxlP-dep_Trfase"/>
</dbReference>
<dbReference type="PRINTS" id="PR00035">
    <property type="entry name" value="HTHGNTR"/>
</dbReference>
<dbReference type="GO" id="GO:0008483">
    <property type="term" value="F:transaminase activity"/>
    <property type="evidence" value="ECO:0007669"/>
    <property type="project" value="UniProtKB-KW"/>
</dbReference>
<keyword evidence="7" id="KW-0808">Transferase</keyword>
<keyword evidence="7" id="KW-0032">Aminotransferase</keyword>
<dbReference type="Gene3D" id="3.40.640.10">
    <property type="entry name" value="Type I PLP-dependent aspartate aminotransferase-like (Major domain)"/>
    <property type="match status" value="1"/>
</dbReference>
<dbReference type="SUPFAM" id="SSF53383">
    <property type="entry name" value="PLP-dependent transferases"/>
    <property type="match status" value="1"/>
</dbReference>
<dbReference type="Gene3D" id="1.10.10.10">
    <property type="entry name" value="Winged helix-like DNA-binding domain superfamily/Winged helix DNA-binding domain"/>
    <property type="match status" value="1"/>
</dbReference>
<dbReference type="PROSITE" id="PS50949">
    <property type="entry name" value="HTH_GNTR"/>
    <property type="match status" value="1"/>
</dbReference>
<dbReference type="Pfam" id="PF00155">
    <property type="entry name" value="Aminotran_1_2"/>
    <property type="match status" value="1"/>
</dbReference>
<dbReference type="InterPro" id="IPR015421">
    <property type="entry name" value="PyrdxlP-dep_Trfase_major"/>
</dbReference>
<evidence type="ECO:0000256" key="2">
    <source>
        <dbReference type="ARBA" id="ARBA00022898"/>
    </source>
</evidence>
<sequence length="462" mass="48739">MSVWEALVELDRSRTRVGDQLVGALREAIGRGRLAPGTRLPSTRDLAADLGVSRGVVVGAYEQLVAEGRLVTRRGFGTTVATLPAPAPPGPPAATAPARSVAPLRPGVPDLGMFPRNAWRRAYERALATALDVDFGYGDAAGVPRLREELAGYLGRVRAALVPADGLIVTAGVTQGLALLSRVLLAEGVRRVAVEDPGPAALRDHLVRLGMEPVAVPVDAAGLDTAALARTGVRAVLLTPAHQFPTGVVLAPRRRAELLAWAGRTDALVVEDDYDAEYRYDRDPVGCLQGLAPERVALVGSVSKVLAPGLRLGWLVAPPAWLDRLRAVKADADNGGPAVEQLAFAEFLAGGGYDRHLRRARRIHRQRRDALVAAVRRHLPYAKIAGIAAGLHLVVELPAEVDDEALAAEARTLGLGPIALSSLRSRPGGPPGLVLGYAPHTTDELTDAVRLLATSRALCHAV</sequence>
<dbReference type="SUPFAM" id="SSF46785">
    <property type="entry name" value="Winged helix' DNA-binding domain"/>
    <property type="match status" value="1"/>
</dbReference>
<proteinExistence type="inferred from homology"/>
<keyword evidence="4" id="KW-0238">DNA-binding</keyword>
<dbReference type="CDD" id="cd00609">
    <property type="entry name" value="AAT_like"/>
    <property type="match status" value="1"/>
</dbReference>
<protein>
    <submittedName>
        <fullName evidence="7">GntR family transcriptional regulator/MocR family aminotransferase</fullName>
    </submittedName>
</protein>
<dbReference type="GO" id="GO:0030170">
    <property type="term" value="F:pyridoxal phosphate binding"/>
    <property type="evidence" value="ECO:0007669"/>
    <property type="project" value="InterPro"/>
</dbReference>
<comment type="caution">
    <text evidence="7">The sequence shown here is derived from an EMBL/GenBank/DDBJ whole genome shotgun (WGS) entry which is preliminary data.</text>
</comment>
<dbReference type="PANTHER" id="PTHR46577">
    <property type="entry name" value="HTH-TYPE TRANSCRIPTIONAL REGULATORY PROTEIN GABR"/>
    <property type="match status" value="1"/>
</dbReference>
<name>A0A3N1GID5_9ACTN</name>
<reference evidence="7 8" key="1">
    <citation type="submission" date="2018-11" db="EMBL/GenBank/DDBJ databases">
        <title>Sequencing the genomes of 1000 actinobacteria strains.</title>
        <authorList>
            <person name="Klenk H.-P."/>
        </authorList>
    </citation>
    <scope>NUCLEOTIDE SEQUENCE [LARGE SCALE GENOMIC DNA]</scope>
    <source>
        <strain evidence="7 8">DSM 43634</strain>
    </source>
</reference>
<evidence type="ECO:0000313" key="7">
    <source>
        <dbReference type="EMBL" id="ROP29975.1"/>
    </source>
</evidence>
<keyword evidence="2" id="KW-0663">Pyridoxal phosphate</keyword>
<dbReference type="InterPro" id="IPR051446">
    <property type="entry name" value="HTH_trans_reg/aminotransferase"/>
</dbReference>
<dbReference type="SMART" id="SM00345">
    <property type="entry name" value="HTH_GNTR"/>
    <property type="match status" value="1"/>
</dbReference>
<dbReference type="Pfam" id="PF00392">
    <property type="entry name" value="GntR"/>
    <property type="match status" value="1"/>
</dbReference>
<dbReference type="Proteomes" id="UP000271683">
    <property type="component" value="Unassembled WGS sequence"/>
</dbReference>
<dbReference type="GO" id="GO:0003677">
    <property type="term" value="F:DNA binding"/>
    <property type="evidence" value="ECO:0007669"/>
    <property type="project" value="UniProtKB-KW"/>
</dbReference>
<dbReference type="AlphaFoldDB" id="A0A3N1GID5"/>
<evidence type="ECO:0000256" key="3">
    <source>
        <dbReference type="ARBA" id="ARBA00023015"/>
    </source>
</evidence>
<dbReference type="InterPro" id="IPR000524">
    <property type="entry name" value="Tscrpt_reg_HTH_GntR"/>
</dbReference>
<evidence type="ECO:0000256" key="5">
    <source>
        <dbReference type="ARBA" id="ARBA00023163"/>
    </source>
</evidence>
<comment type="similarity">
    <text evidence="1">In the C-terminal section; belongs to the class-I pyridoxal-phosphate-dependent aminotransferase family.</text>
</comment>
<organism evidence="7 8">
    <name type="scientific">Couchioplanes caeruleus</name>
    <dbReference type="NCBI Taxonomy" id="56438"/>
    <lineage>
        <taxon>Bacteria</taxon>
        <taxon>Bacillati</taxon>
        <taxon>Actinomycetota</taxon>
        <taxon>Actinomycetes</taxon>
        <taxon>Micromonosporales</taxon>
        <taxon>Micromonosporaceae</taxon>
        <taxon>Couchioplanes</taxon>
    </lineage>
</organism>
<accession>A0A3N1GID5</accession>
<dbReference type="EMBL" id="RJKL01000001">
    <property type="protein sequence ID" value="ROP29975.1"/>
    <property type="molecule type" value="Genomic_DNA"/>
</dbReference>
<evidence type="ECO:0000313" key="8">
    <source>
        <dbReference type="Proteomes" id="UP000271683"/>
    </source>
</evidence>
<keyword evidence="3" id="KW-0805">Transcription regulation</keyword>
<evidence type="ECO:0000259" key="6">
    <source>
        <dbReference type="PROSITE" id="PS50949"/>
    </source>
</evidence>
<dbReference type="CDD" id="cd07377">
    <property type="entry name" value="WHTH_GntR"/>
    <property type="match status" value="1"/>
</dbReference>
<dbReference type="PANTHER" id="PTHR46577:SF1">
    <property type="entry name" value="HTH-TYPE TRANSCRIPTIONAL REGULATORY PROTEIN GABR"/>
    <property type="match status" value="1"/>
</dbReference>